<evidence type="ECO:0000313" key="2">
    <source>
        <dbReference type="EMBL" id="KAL3614015.1"/>
    </source>
</evidence>
<comment type="caution">
    <text evidence="2">The sequence shown here is derived from an EMBL/GenBank/DDBJ whole genome shotgun (WGS) entry which is preliminary data.</text>
</comment>
<proteinExistence type="predicted"/>
<feature type="compositionally biased region" description="Polar residues" evidence="1">
    <location>
        <begin position="38"/>
        <end position="56"/>
    </location>
</feature>
<evidence type="ECO:0000256" key="1">
    <source>
        <dbReference type="SAM" id="MobiDB-lite"/>
    </source>
</evidence>
<organism evidence="2 3">
    <name type="scientific">Castilleja foliolosa</name>
    <dbReference type="NCBI Taxonomy" id="1961234"/>
    <lineage>
        <taxon>Eukaryota</taxon>
        <taxon>Viridiplantae</taxon>
        <taxon>Streptophyta</taxon>
        <taxon>Embryophyta</taxon>
        <taxon>Tracheophyta</taxon>
        <taxon>Spermatophyta</taxon>
        <taxon>Magnoliopsida</taxon>
        <taxon>eudicotyledons</taxon>
        <taxon>Gunneridae</taxon>
        <taxon>Pentapetalae</taxon>
        <taxon>asterids</taxon>
        <taxon>lamiids</taxon>
        <taxon>Lamiales</taxon>
        <taxon>Orobanchaceae</taxon>
        <taxon>Pedicularideae</taxon>
        <taxon>Castillejinae</taxon>
        <taxon>Castilleja</taxon>
    </lineage>
</organism>
<evidence type="ECO:0000313" key="3">
    <source>
        <dbReference type="Proteomes" id="UP001632038"/>
    </source>
</evidence>
<sequence length="188" mass="21174">MMVTSEDEDWADSCFTKDPDMLNSSWDSLKDALLETLNTQNTPSPYNDSTEASKTETMLPEVGTDDDRDLFNTSINSNTTATINSDDFWLRHRMEDIFLPMYGKTSRELDSEVDFVFQSVELEQSKEDIFKIWDLEIRDKEDNGLLKELDKALVESSLDPISPVSGDDESLDDLISGIADLALSPNLG</sequence>
<protein>
    <submittedName>
        <fullName evidence="2">Uncharacterized protein</fullName>
    </submittedName>
</protein>
<dbReference type="PANTHER" id="PTHR36388:SF1">
    <property type="entry name" value="OS02G0469000 PROTEIN"/>
    <property type="match status" value="1"/>
</dbReference>
<name>A0ABD3B9H8_9LAMI</name>
<feature type="region of interest" description="Disordered" evidence="1">
    <location>
        <begin position="38"/>
        <end position="66"/>
    </location>
</feature>
<dbReference type="Proteomes" id="UP001632038">
    <property type="component" value="Unassembled WGS sequence"/>
</dbReference>
<dbReference type="EMBL" id="JAVIJP010000107">
    <property type="protein sequence ID" value="KAL3614015.1"/>
    <property type="molecule type" value="Genomic_DNA"/>
</dbReference>
<reference evidence="3" key="1">
    <citation type="journal article" date="2024" name="IScience">
        <title>Strigolactones Initiate the Formation of Haustorium-like Structures in Castilleja.</title>
        <authorList>
            <person name="Buerger M."/>
            <person name="Peterson D."/>
            <person name="Chory J."/>
        </authorList>
    </citation>
    <scope>NUCLEOTIDE SEQUENCE [LARGE SCALE GENOMIC DNA]</scope>
</reference>
<gene>
    <name evidence="2" type="ORF">CASFOL_042089</name>
</gene>
<dbReference type="PANTHER" id="PTHR36388">
    <property type="entry name" value="OS02G0469000 PROTEIN"/>
    <property type="match status" value="1"/>
</dbReference>
<accession>A0ABD3B9H8</accession>
<keyword evidence="3" id="KW-1185">Reference proteome</keyword>
<dbReference type="AlphaFoldDB" id="A0ABD3B9H8"/>